<evidence type="ECO:0000313" key="1">
    <source>
        <dbReference type="EMBL" id="KTD58874.1"/>
    </source>
</evidence>
<name>A0A0W0YPQ9_9GAMM</name>
<proteinExistence type="predicted"/>
<evidence type="ECO:0000313" key="2">
    <source>
        <dbReference type="Proteomes" id="UP000054600"/>
    </source>
</evidence>
<dbReference type="AlphaFoldDB" id="A0A0W0YPQ9"/>
<accession>A0A0W0YPQ9</accession>
<comment type="caution">
    <text evidence="1">The sequence shown here is derived from an EMBL/GenBank/DDBJ whole genome shotgun (WGS) entry which is preliminary data.</text>
</comment>
<dbReference type="PATRIC" id="fig|1122169.6.peg.2394"/>
<protein>
    <submittedName>
        <fullName evidence="1">Uncharacterized protein</fullName>
    </submittedName>
</protein>
<dbReference type="EMBL" id="LNYW01000054">
    <property type="protein sequence ID" value="KTD58874.1"/>
    <property type="molecule type" value="Genomic_DNA"/>
</dbReference>
<keyword evidence="2" id="KW-1185">Reference proteome</keyword>
<dbReference type="RefSeq" id="WP_018576346.1">
    <property type="nucleotide sequence ID" value="NZ_KB892385.1"/>
</dbReference>
<reference evidence="1 2" key="1">
    <citation type="submission" date="2015-11" db="EMBL/GenBank/DDBJ databases">
        <title>Genomic analysis of 38 Legionella species identifies large and diverse effector repertoires.</title>
        <authorList>
            <person name="Burstein D."/>
            <person name="Amaro F."/>
            <person name="Zusman T."/>
            <person name="Lifshitz Z."/>
            <person name="Cohen O."/>
            <person name="Gilbert J.A."/>
            <person name="Pupko T."/>
            <person name="Shuman H.A."/>
            <person name="Segal G."/>
        </authorList>
    </citation>
    <scope>NUCLEOTIDE SEQUENCE [LARGE SCALE GENOMIC DNA]</scope>
    <source>
        <strain evidence="1 2">ATCC 49655</strain>
    </source>
</reference>
<sequence length="196" mass="22432">MKENTEIPRNLKQSFSANDIDLFKDIAEIKRQLTAYVTTRNPELLDNAIPELITLLERERRKKNEYLMTDHLSKKLGELEYLTGLVSLLGIMDFDIKCYRAVKESLDEAQFLGFKVNTELKQMLNLVAPDPEPKAKTRKKGQSTSLRKSSLVSFWSSLDKHERIQDKAMECLSTYLNIITSPSGCKRYGSPRGLEG</sequence>
<dbReference type="Proteomes" id="UP000054600">
    <property type="component" value="Unassembled WGS sequence"/>
</dbReference>
<gene>
    <name evidence="1" type="ORF">Lsha_2092</name>
</gene>
<organism evidence="1 2">
    <name type="scientific">Legionella shakespearei DSM 23087</name>
    <dbReference type="NCBI Taxonomy" id="1122169"/>
    <lineage>
        <taxon>Bacteria</taxon>
        <taxon>Pseudomonadati</taxon>
        <taxon>Pseudomonadota</taxon>
        <taxon>Gammaproteobacteria</taxon>
        <taxon>Legionellales</taxon>
        <taxon>Legionellaceae</taxon>
        <taxon>Legionella</taxon>
    </lineage>
</organism>